<organism evidence="1 2">
    <name type="scientific">Agrobacterium rubi TR3 = NBRC 13261</name>
    <dbReference type="NCBI Taxonomy" id="1368415"/>
    <lineage>
        <taxon>Bacteria</taxon>
        <taxon>Pseudomonadati</taxon>
        <taxon>Pseudomonadota</taxon>
        <taxon>Alphaproteobacteria</taxon>
        <taxon>Hyphomicrobiales</taxon>
        <taxon>Rhizobiaceae</taxon>
        <taxon>Rhizobium/Agrobacterium group</taxon>
        <taxon>Agrobacterium</taxon>
    </lineage>
</organism>
<proteinExistence type="predicted"/>
<evidence type="ECO:0000313" key="2">
    <source>
        <dbReference type="Proteomes" id="UP000028701"/>
    </source>
</evidence>
<dbReference type="Proteomes" id="UP000028701">
    <property type="component" value="Unassembled WGS sequence"/>
</dbReference>
<accession>A0A081D3C8</accession>
<dbReference type="AlphaFoldDB" id="A0A081D3C8"/>
<gene>
    <name evidence="1" type="ORF">RRU01S_39_00030</name>
</gene>
<dbReference type="EMBL" id="BBJU01000039">
    <property type="protein sequence ID" value="GAK73424.1"/>
    <property type="molecule type" value="Genomic_DNA"/>
</dbReference>
<reference evidence="1 2" key="1">
    <citation type="submission" date="2014-08" db="EMBL/GenBank/DDBJ databases">
        <title>Whole genome shotgun sequence of Rhizobium rubi NBRC 13261.</title>
        <authorList>
            <person name="Katano-Makiyama Y."/>
            <person name="Hosoyama A."/>
            <person name="Hashimoto M."/>
            <person name="Hosoyama Y."/>
            <person name="Noguchi M."/>
            <person name="Tsuchikane K."/>
            <person name="Uohara A."/>
            <person name="Ohji S."/>
            <person name="Ichikawa N."/>
            <person name="Kimura A."/>
            <person name="Yamazoe A."/>
            <person name="Fujita N."/>
        </authorList>
    </citation>
    <scope>NUCLEOTIDE SEQUENCE [LARGE SCALE GENOMIC DNA]</scope>
    <source>
        <strain evidence="1 2">NBRC 13261</strain>
    </source>
</reference>
<evidence type="ECO:0000313" key="1">
    <source>
        <dbReference type="EMBL" id="GAK73424.1"/>
    </source>
</evidence>
<comment type="caution">
    <text evidence="1">The sequence shown here is derived from an EMBL/GenBank/DDBJ whole genome shotgun (WGS) entry which is preliminary data.</text>
</comment>
<protein>
    <submittedName>
        <fullName evidence="1">Uncharacterized protein</fullName>
    </submittedName>
</protein>
<sequence>MPPLRRGFDFLTSATMVSTTALAGFFLLMSQFAAKPSGAWTFDDQTTALYVSCPKNIHAPTVARFLRPPWAL</sequence>
<name>A0A081D3C8_9HYPH</name>